<feature type="domain" description="RNA polymerase sigma factor 70 region 4 type 2" evidence="7">
    <location>
        <begin position="125"/>
        <end position="176"/>
    </location>
</feature>
<reference evidence="8 9" key="1">
    <citation type="submission" date="2017-04" db="EMBL/GenBank/DDBJ databases">
        <authorList>
            <person name="Afonso C.L."/>
            <person name="Miller P.J."/>
            <person name="Scott M.A."/>
            <person name="Spackman E."/>
            <person name="Goraichik I."/>
            <person name="Dimitrov K.M."/>
            <person name="Suarez D.L."/>
            <person name="Swayne D.E."/>
        </authorList>
    </citation>
    <scope>NUCLEOTIDE SEQUENCE [LARGE SCALE GENOMIC DNA]</scope>
    <source>
        <strain evidence="8 9">CGMCC 1.12708</strain>
    </source>
</reference>
<dbReference type="STRING" id="1434700.SAMN06296427_102239"/>
<evidence type="ECO:0000256" key="3">
    <source>
        <dbReference type="ARBA" id="ARBA00023082"/>
    </source>
</evidence>
<keyword evidence="2" id="KW-0805">Transcription regulation</keyword>
<dbReference type="Pfam" id="PF04542">
    <property type="entry name" value="Sigma70_r2"/>
    <property type="match status" value="1"/>
</dbReference>
<dbReference type="Proteomes" id="UP000192393">
    <property type="component" value="Unassembled WGS sequence"/>
</dbReference>
<dbReference type="SUPFAM" id="SSF88659">
    <property type="entry name" value="Sigma3 and sigma4 domains of RNA polymerase sigma factors"/>
    <property type="match status" value="1"/>
</dbReference>
<dbReference type="PANTHER" id="PTHR43133">
    <property type="entry name" value="RNA POLYMERASE ECF-TYPE SIGMA FACTO"/>
    <property type="match status" value="1"/>
</dbReference>
<evidence type="ECO:0000259" key="7">
    <source>
        <dbReference type="Pfam" id="PF08281"/>
    </source>
</evidence>
<dbReference type="EMBL" id="FWXS01000002">
    <property type="protein sequence ID" value="SMC43984.1"/>
    <property type="molecule type" value="Genomic_DNA"/>
</dbReference>
<dbReference type="PANTHER" id="PTHR43133:SF8">
    <property type="entry name" value="RNA POLYMERASE SIGMA FACTOR HI_1459-RELATED"/>
    <property type="match status" value="1"/>
</dbReference>
<dbReference type="Gene3D" id="1.10.1740.10">
    <property type="match status" value="1"/>
</dbReference>
<dbReference type="RefSeq" id="WP_185116596.1">
    <property type="nucleotide sequence ID" value="NZ_FWXS01000002.1"/>
</dbReference>
<dbReference type="InterPro" id="IPR013325">
    <property type="entry name" value="RNA_pol_sigma_r2"/>
</dbReference>
<dbReference type="AlphaFoldDB" id="A0A1W1Z6J0"/>
<proteinExistence type="inferred from homology"/>
<dbReference type="Pfam" id="PF08281">
    <property type="entry name" value="Sigma70_r4_2"/>
    <property type="match status" value="1"/>
</dbReference>
<dbReference type="InterPro" id="IPR036388">
    <property type="entry name" value="WH-like_DNA-bd_sf"/>
</dbReference>
<keyword evidence="9" id="KW-1185">Reference proteome</keyword>
<dbReference type="NCBIfam" id="TIGR02937">
    <property type="entry name" value="sigma70-ECF"/>
    <property type="match status" value="1"/>
</dbReference>
<evidence type="ECO:0000256" key="1">
    <source>
        <dbReference type="ARBA" id="ARBA00010641"/>
    </source>
</evidence>
<evidence type="ECO:0000313" key="9">
    <source>
        <dbReference type="Proteomes" id="UP000192393"/>
    </source>
</evidence>
<dbReference type="Gene3D" id="1.10.10.10">
    <property type="entry name" value="Winged helix-like DNA-binding domain superfamily/Winged helix DNA-binding domain"/>
    <property type="match status" value="1"/>
</dbReference>
<keyword evidence="4" id="KW-0238">DNA-binding</keyword>
<dbReference type="InterPro" id="IPR013324">
    <property type="entry name" value="RNA_pol_sigma_r3/r4-like"/>
</dbReference>
<feature type="domain" description="RNA polymerase sigma-70 region 2" evidence="6">
    <location>
        <begin position="20"/>
        <end position="83"/>
    </location>
</feature>
<dbReference type="InterPro" id="IPR014284">
    <property type="entry name" value="RNA_pol_sigma-70_dom"/>
</dbReference>
<dbReference type="GO" id="GO:0006352">
    <property type="term" value="P:DNA-templated transcription initiation"/>
    <property type="evidence" value="ECO:0007669"/>
    <property type="project" value="InterPro"/>
</dbReference>
<dbReference type="SUPFAM" id="SSF88946">
    <property type="entry name" value="Sigma2 domain of RNA polymerase sigma factors"/>
    <property type="match status" value="1"/>
</dbReference>
<gene>
    <name evidence="8" type="ORF">SAMN06296427_102239</name>
</gene>
<evidence type="ECO:0000313" key="8">
    <source>
        <dbReference type="EMBL" id="SMC43984.1"/>
    </source>
</evidence>
<dbReference type="GO" id="GO:0016987">
    <property type="term" value="F:sigma factor activity"/>
    <property type="evidence" value="ECO:0007669"/>
    <property type="project" value="UniProtKB-KW"/>
</dbReference>
<dbReference type="CDD" id="cd06171">
    <property type="entry name" value="Sigma70_r4"/>
    <property type="match status" value="1"/>
</dbReference>
<evidence type="ECO:0000259" key="6">
    <source>
        <dbReference type="Pfam" id="PF04542"/>
    </source>
</evidence>
<dbReference type="GO" id="GO:0003677">
    <property type="term" value="F:DNA binding"/>
    <property type="evidence" value="ECO:0007669"/>
    <property type="project" value="UniProtKB-KW"/>
</dbReference>
<evidence type="ECO:0000256" key="5">
    <source>
        <dbReference type="ARBA" id="ARBA00023163"/>
    </source>
</evidence>
<sequence>MESVIMSQSEKENIISKTVDKYDGKLMDFIRPKVRNLEDAEDILQEVWYQFSNLSNISDIVNISSWLFSVTRNKITDNYRKKRTESLENFTYEDEEGSLLIQEFLLENNDENPEAKYFQDEIWKEIFNALDELPEKQKQVYLENEIEGKTLQTIADEQNENVKTIISRKQYAVKHLRMRLNQLYNDLNNN</sequence>
<dbReference type="InterPro" id="IPR007627">
    <property type="entry name" value="RNA_pol_sigma70_r2"/>
</dbReference>
<evidence type="ECO:0000256" key="2">
    <source>
        <dbReference type="ARBA" id="ARBA00023015"/>
    </source>
</evidence>
<keyword evidence="5" id="KW-0804">Transcription</keyword>
<name>A0A1W1Z6J0_9FLAO</name>
<dbReference type="InterPro" id="IPR013249">
    <property type="entry name" value="RNA_pol_sigma70_r4_t2"/>
</dbReference>
<protein>
    <submittedName>
        <fullName evidence="8">RNA polymerase sigma factor, sigma-70 family</fullName>
    </submittedName>
</protein>
<dbReference type="InterPro" id="IPR039425">
    <property type="entry name" value="RNA_pol_sigma-70-like"/>
</dbReference>
<evidence type="ECO:0000256" key="4">
    <source>
        <dbReference type="ARBA" id="ARBA00023125"/>
    </source>
</evidence>
<organism evidence="8 9">
    <name type="scientific">Moheibacter sediminis</name>
    <dbReference type="NCBI Taxonomy" id="1434700"/>
    <lineage>
        <taxon>Bacteria</taxon>
        <taxon>Pseudomonadati</taxon>
        <taxon>Bacteroidota</taxon>
        <taxon>Flavobacteriia</taxon>
        <taxon>Flavobacteriales</taxon>
        <taxon>Weeksellaceae</taxon>
        <taxon>Moheibacter</taxon>
    </lineage>
</organism>
<keyword evidence="3" id="KW-0731">Sigma factor</keyword>
<accession>A0A1W1Z6J0</accession>
<comment type="similarity">
    <text evidence="1">Belongs to the sigma-70 factor family. ECF subfamily.</text>
</comment>